<dbReference type="PANTHER" id="PTHR12558:SF13">
    <property type="entry name" value="CELL DIVISION CYCLE PROTEIN 27 HOMOLOG"/>
    <property type="match status" value="1"/>
</dbReference>
<dbReference type="Pfam" id="PF13181">
    <property type="entry name" value="TPR_8"/>
    <property type="match status" value="1"/>
</dbReference>
<organism evidence="4 5">
    <name type="scientific">Legionella lytica</name>
    <dbReference type="NCBI Taxonomy" id="96232"/>
    <lineage>
        <taxon>Bacteria</taxon>
        <taxon>Pseudomonadati</taxon>
        <taxon>Pseudomonadota</taxon>
        <taxon>Gammaproteobacteria</taxon>
        <taxon>Legionellales</taxon>
        <taxon>Legionellaceae</taxon>
        <taxon>Legionella</taxon>
    </lineage>
</organism>
<comment type="caution">
    <text evidence="4">The sequence shown here is derived from an EMBL/GenBank/DDBJ whole genome shotgun (WGS) entry which is preliminary data.</text>
</comment>
<dbReference type="SMART" id="SM00028">
    <property type="entry name" value="TPR"/>
    <property type="match status" value="6"/>
</dbReference>
<name>A0ABW8D5Q4_9GAMM</name>
<dbReference type="Pfam" id="PF07719">
    <property type="entry name" value="TPR_2"/>
    <property type="match status" value="1"/>
</dbReference>
<dbReference type="InterPro" id="IPR011990">
    <property type="entry name" value="TPR-like_helical_dom_sf"/>
</dbReference>
<dbReference type="InterPro" id="IPR019734">
    <property type="entry name" value="TPR_rpt"/>
</dbReference>
<dbReference type="EMBL" id="JBGORX010000001">
    <property type="protein sequence ID" value="MFJ1268027.1"/>
    <property type="molecule type" value="Genomic_DNA"/>
</dbReference>
<dbReference type="RefSeq" id="WP_400186851.1">
    <property type="nucleotide sequence ID" value="NZ_JBGORX010000001.1"/>
</dbReference>
<evidence type="ECO:0000256" key="1">
    <source>
        <dbReference type="ARBA" id="ARBA00022737"/>
    </source>
</evidence>
<dbReference type="SUPFAM" id="SSF48452">
    <property type="entry name" value="TPR-like"/>
    <property type="match status" value="2"/>
</dbReference>
<evidence type="ECO:0000313" key="5">
    <source>
        <dbReference type="Proteomes" id="UP001615550"/>
    </source>
</evidence>
<evidence type="ECO:0000256" key="2">
    <source>
        <dbReference type="ARBA" id="ARBA00022803"/>
    </source>
</evidence>
<dbReference type="PANTHER" id="PTHR12558">
    <property type="entry name" value="CELL DIVISION CYCLE 16,23,27"/>
    <property type="match status" value="1"/>
</dbReference>
<sequence length="375" mass="42087">MSNQQVQEQLNRHLSYLEQDKNNLTLLVKISDLYIELDDLDAAQSYLNQANDIDRIACLGHQGLLHLNRGLFTQAQESFIEALTYEDTPALRYNLGFTHFINADLENAAQVLSPVMEGEHYPEAKRLMARIHHGQGELDLALDLAKEVLTHDADDAEALGLLALLHFDRDENEQAIEAANQTLELNPDNYDAKLVHSMLGLTTQETTVEDIEKLLQINPDDCRLWFALGSAHLNQGDFERADYSLQKAIEIYPEFYDCRIALGWCALLQDQLDDAFNTYQIATHQVAELADGWGGLALVAALREDIQQAEELILKAKSLSSDCFLAEIAQVICFNLTDPTKAKEHLVETLKKTGVPVSEKLAAVIEELQEPVQLH</sequence>
<dbReference type="InterPro" id="IPR013105">
    <property type="entry name" value="TPR_2"/>
</dbReference>
<gene>
    <name evidence="4" type="ORF">ACD661_05620</name>
</gene>
<keyword evidence="1" id="KW-0677">Repeat</keyword>
<evidence type="ECO:0000256" key="3">
    <source>
        <dbReference type="PROSITE-ProRule" id="PRU00339"/>
    </source>
</evidence>
<keyword evidence="5" id="KW-1185">Reference proteome</keyword>
<feature type="repeat" description="TPR" evidence="3">
    <location>
        <begin position="156"/>
        <end position="189"/>
    </location>
</feature>
<protein>
    <submittedName>
        <fullName evidence="4">Tetratricopeptide repeat protein</fullName>
    </submittedName>
</protein>
<evidence type="ECO:0000313" key="4">
    <source>
        <dbReference type="EMBL" id="MFJ1268027.1"/>
    </source>
</evidence>
<feature type="repeat" description="TPR" evidence="3">
    <location>
        <begin position="222"/>
        <end position="255"/>
    </location>
</feature>
<reference evidence="4 5" key="1">
    <citation type="submission" date="2024-08" db="EMBL/GenBank/DDBJ databases">
        <title>Draft Genome Sequence of Legionella lytica strain DSB2004, Isolated From a Fire Sprinkler System.</title>
        <authorList>
            <person name="Everhart A.D."/>
            <person name="Kidane D.T."/>
            <person name="Farone A.L."/>
            <person name="Farone M.B."/>
        </authorList>
    </citation>
    <scope>NUCLEOTIDE SEQUENCE [LARGE SCALE GENOMIC DNA]</scope>
    <source>
        <strain evidence="4 5">DSB2004</strain>
    </source>
</reference>
<keyword evidence="2 3" id="KW-0802">TPR repeat</keyword>
<accession>A0ABW8D5Q4</accession>
<dbReference type="PROSITE" id="PS50005">
    <property type="entry name" value="TPR"/>
    <property type="match status" value="2"/>
</dbReference>
<proteinExistence type="predicted"/>
<dbReference type="Proteomes" id="UP001615550">
    <property type="component" value="Unassembled WGS sequence"/>
</dbReference>
<dbReference type="Pfam" id="PF14559">
    <property type="entry name" value="TPR_19"/>
    <property type="match status" value="1"/>
</dbReference>
<dbReference type="Gene3D" id="1.25.40.10">
    <property type="entry name" value="Tetratricopeptide repeat domain"/>
    <property type="match status" value="3"/>
</dbReference>